<feature type="transmembrane region" description="Helical" evidence="6">
    <location>
        <begin position="104"/>
        <end position="126"/>
    </location>
</feature>
<feature type="transmembrane region" description="Helical" evidence="6">
    <location>
        <begin position="147"/>
        <end position="169"/>
    </location>
</feature>
<protein>
    <recommendedName>
        <fullName evidence="9">YihY/virulence factor BrkB family protein</fullName>
    </recommendedName>
</protein>
<evidence type="ECO:0000256" key="5">
    <source>
        <dbReference type="ARBA" id="ARBA00023136"/>
    </source>
</evidence>
<keyword evidence="4 6" id="KW-1133">Transmembrane helix</keyword>
<accession>A0A916ZZF4</accession>
<evidence type="ECO:0000313" key="7">
    <source>
        <dbReference type="EMBL" id="GGE19772.1"/>
    </source>
</evidence>
<dbReference type="PANTHER" id="PTHR30213:SF0">
    <property type="entry name" value="UPF0761 MEMBRANE PROTEIN YIHY"/>
    <property type="match status" value="1"/>
</dbReference>
<comment type="subcellular location">
    <subcellularLocation>
        <location evidence="1">Cell membrane</location>
        <topology evidence="1">Multi-pass membrane protein</topology>
    </subcellularLocation>
</comment>
<evidence type="ECO:0000256" key="1">
    <source>
        <dbReference type="ARBA" id="ARBA00004651"/>
    </source>
</evidence>
<dbReference type="Pfam" id="PF03631">
    <property type="entry name" value="Virul_fac_BrkB"/>
    <property type="match status" value="1"/>
</dbReference>
<dbReference type="EMBL" id="BMJM01000012">
    <property type="protein sequence ID" value="GGE19772.1"/>
    <property type="molecule type" value="Genomic_DNA"/>
</dbReference>
<organism evidence="7 8">
    <name type="scientific">Sandarakinorhabdus glacialis</name>
    <dbReference type="NCBI Taxonomy" id="1614636"/>
    <lineage>
        <taxon>Bacteria</taxon>
        <taxon>Pseudomonadati</taxon>
        <taxon>Pseudomonadota</taxon>
        <taxon>Alphaproteobacteria</taxon>
        <taxon>Sphingomonadales</taxon>
        <taxon>Sphingosinicellaceae</taxon>
        <taxon>Sandarakinorhabdus</taxon>
    </lineage>
</organism>
<comment type="caution">
    <text evidence="7">The sequence shown here is derived from an EMBL/GenBank/DDBJ whole genome shotgun (WGS) entry which is preliminary data.</text>
</comment>
<evidence type="ECO:0000256" key="6">
    <source>
        <dbReference type="SAM" id="Phobius"/>
    </source>
</evidence>
<dbReference type="Proteomes" id="UP000635071">
    <property type="component" value="Unassembled WGS sequence"/>
</dbReference>
<evidence type="ECO:0008006" key="9">
    <source>
        <dbReference type="Google" id="ProtNLM"/>
    </source>
</evidence>
<dbReference type="RefSeq" id="WP_188763788.1">
    <property type="nucleotide sequence ID" value="NZ_BMJM01000012.1"/>
</dbReference>
<feature type="transmembrane region" description="Helical" evidence="6">
    <location>
        <begin position="255"/>
        <end position="283"/>
    </location>
</feature>
<reference evidence="7" key="1">
    <citation type="journal article" date="2014" name="Int. J. Syst. Evol. Microbiol.">
        <title>Complete genome sequence of Corynebacterium casei LMG S-19264T (=DSM 44701T), isolated from a smear-ripened cheese.</title>
        <authorList>
            <consortium name="US DOE Joint Genome Institute (JGI-PGF)"/>
            <person name="Walter F."/>
            <person name="Albersmeier A."/>
            <person name="Kalinowski J."/>
            <person name="Ruckert C."/>
        </authorList>
    </citation>
    <scope>NUCLEOTIDE SEQUENCE</scope>
    <source>
        <strain evidence="7">CGMCC 1.15519</strain>
    </source>
</reference>
<feature type="transmembrane region" description="Helical" evidence="6">
    <location>
        <begin position="221"/>
        <end position="243"/>
    </location>
</feature>
<evidence type="ECO:0000256" key="4">
    <source>
        <dbReference type="ARBA" id="ARBA00022989"/>
    </source>
</evidence>
<dbReference type="PANTHER" id="PTHR30213">
    <property type="entry name" value="INNER MEMBRANE PROTEIN YHJD"/>
    <property type="match status" value="1"/>
</dbReference>
<keyword evidence="5 6" id="KW-0472">Membrane</keyword>
<keyword evidence="8" id="KW-1185">Reference proteome</keyword>
<name>A0A916ZZF4_9SPHN</name>
<feature type="transmembrane region" description="Helical" evidence="6">
    <location>
        <begin position="189"/>
        <end position="209"/>
    </location>
</feature>
<evidence type="ECO:0000256" key="2">
    <source>
        <dbReference type="ARBA" id="ARBA00022475"/>
    </source>
</evidence>
<evidence type="ECO:0000313" key="8">
    <source>
        <dbReference type="Proteomes" id="UP000635071"/>
    </source>
</evidence>
<proteinExistence type="predicted"/>
<dbReference type="PIRSF" id="PIRSF035875">
    <property type="entry name" value="RNase_BN"/>
    <property type="match status" value="1"/>
</dbReference>
<dbReference type="AlphaFoldDB" id="A0A916ZZF4"/>
<sequence>MVELRSIVQRLMRRHHRAWAVLRDMIVGIWGDGFIHAGNLAYLSLLTMFPFFIVLATVAGTVGRTREGQSAVAGFLKLLPPDVAGLVARPIADVTGTTGAGGALTLGILVTLWTVTTFIETIRYLIRKAYGTEAVVSMWRYRAVSAAFVFGAVFMMLLAFTAQVLLTGVDTVVSEVMPRTEAFMNELGFKRLLPGLALFMALYSIFYVLTPKRFRMTGFRIWPGALVTTGVWVGTTLGMPWALGLVGEYNLIYGSLAGVIVALLFFYIIGLGLVAGAHLNAALAKAQQRRLKADSNENKMTGTPWPE</sequence>
<dbReference type="GO" id="GO:0005886">
    <property type="term" value="C:plasma membrane"/>
    <property type="evidence" value="ECO:0007669"/>
    <property type="project" value="UniProtKB-SubCell"/>
</dbReference>
<reference evidence="7" key="2">
    <citation type="submission" date="2020-09" db="EMBL/GenBank/DDBJ databases">
        <authorList>
            <person name="Sun Q."/>
            <person name="Zhou Y."/>
        </authorList>
    </citation>
    <scope>NUCLEOTIDE SEQUENCE</scope>
    <source>
        <strain evidence="7">CGMCC 1.15519</strain>
    </source>
</reference>
<keyword evidence="3 6" id="KW-0812">Transmembrane</keyword>
<dbReference type="InterPro" id="IPR017039">
    <property type="entry name" value="Virul_fac_BrkB"/>
</dbReference>
<keyword evidence="2" id="KW-1003">Cell membrane</keyword>
<gene>
    <name evidence="7" type="ORF">GCM10011529_27940</name>
</gene>
<feature type="transmembrane region" description="Helical" evidence="6">
    <location>
        <begin position="43"/>
        <end position="62"/>
    </location>
</feature>
<evidence type="ECO:0000256" key="3">
    <source>
        <dbReference type="ARBA" id="ARBA00022692"/>
    </source>
</evidence>